<name>A0A8T1BGD8_9STRA</name>
<evidence type="ECO:0000313" key="4">
    <source>
        <dbReference type="Proteomes" id="UP000736787"/>
    </source>
</evidence>
<evidence type="ECO:0000313" key="2">
    <source>
        <dbReference type="EMBL" id="KAG2900988.1"/>
    </source>
</evidence>
<gene>
    <name evidence="1" type="ORF">PC113_g23027</name>
    <name evidence="2" type="ORF">PC117_g21832</name>
    <name evidence="3" type="ORF">PC129_g22777</name>
</gene>
<organism evidence="2 4">
    <name type="scientific">Phytophthora cactorum</name>
    <dbReference type="NCBI Taxonomy" id="29920"/>
    <lineage>
        <taxon>Eukaryota</taxon>
        <taxon>Sar</taxon>
        <taxon>Stramenopiles</taxon>
        <taxon>Oomycota</taxon>
        <taxon>Peronosporomycetes</taxon>
        <taxon>Peronosporales</taxon>
        <taxon>Peronosporaceae</taxon>
        <taxon>Phytophthora</taxon>
    </lineage>
</organism>
<dbReference type="AlphaFoldDB" id="A0A8T1BGD8"/>
<accession>A0A8T1BGD8</accession>
<dbReference type="Proteomes" id="UP000736787">
    <property type="component" value="Unassembled WGS sequence"/>
</dbReference>
<evidence type="ECO:0000313" key="1">
    <source>
        <dbReference type="EMBL" id="KAG2816940.1"/>
    </source>
</evidence>
<sequence>MPGIATSAPGLVHSSCALTRKVSGVSASETPHTAGDQQP</sequence>
<dbReference type="EMBL" id="RCMK01001137">
    <property type="protein sequence ID" value="KAG2900988.1"/>
    <property type="molecule type" value="Genomic_DNA"/>
</dbReference>
<protein>
    <submittedName>
        <fullName evidence="2">Uncharacterized protein</fullName>
    </submittedName>
</protein>
<dbReference type="Proteomes" id="UP000735874">
    <property type="component" value="Unassembled WGS sequence"/>
</dbReference>
<proteinExistence type="predicted"/>
<reference evidence="2" key="1">
    <citation type="submission" date="2018-10" db="EMBL/GenBank/DDBJ databases">
        <title>Effector identification in a new, highly contiguous assembly of the strawberry crown rot pathogen Phytophthora cactorum.</title>
        <authorList>
            <person name="Armitage A.D."/>
            <person name="Nellist C.F."/>
            <person name="Bates H."/>
            <person name="Vickerstaff R.J."/>
            <person name="Harrison R.J."/>
        </authorList>
    </citation>
    <scope>NUCLEOTIDE SEQUENCE</scope>
    <source>
        <strain evidence="1">15-7</strain>
        <strain evidence="2">4040</strain>
        <strain evidence="3">P421</strain>
    </source>
</reference>
<comment type="caution">
    <text evidence="2">The sequence shown here is derived from an EMBL/GenBank/DDBJ whole genome shotgun (WGS) entry which is preliminary data.</text>
</comment>
<dbReference type="Proteomes" id="UP000760860">
    <property type="component" value="Unassembled WGS sequence"/>
</dbReference>
<dbReference type="EMBL" id="RCMG01001961">
    <property type="protein sequence ID" value="KAG2816940.1"/>
    <property type="molecule type" value="Genomic_DNA"/>
</dbReference>
<evidence type="ECO:0000313" key="3">
    <source>
        <dbReference type="EMBL" id="KAG3203731.1"/>
    </source>
</evidence>
<dbReference type="EMBL" id="RCMV01002244">
    <property type="protein sequence ID" value="KAG3203731.1"/>
    <property type="molecule type" value="Genomic_DNA"/>
</dbReference>